<evidence type="ECO:0000313" key="3">
    <source>
        <dbReference type="Proteomes" id="UP000796880"/>
    </source>
</evidence>
<comment type="caution">
    <text evidence="2">The sequence shown here is derived from an EMBL/GenBank/DDBJ whole genome shotgun (WGS) entry which is preliminary data.</text>
</comment>
<dbReference type="EMBL" id="VOIH02000002">
    <property type="protein sequence ID" value="KAF3455166.1"/>
    <property type="molecule type" value="Genomic_DNA"/>
</dbReference>
<dbReference type="AlphaFoldDB" id="A0A8K0MQL4"/>
<reference evidence="2" key="1">
    <citation type="submission" date="2020-03" db="EMBL/GenBank/DDBJ databases">
        <title>A high-quality chromosome-level genome assembly of a woody plant with both climbing and erect habits, Rhamnella rubrinervis.</title>
        <authorList>
            <person name="Lu Z."/>
            <person name="Yang Y."/>
            <person name="Zhu X."/>
            <person name="Sun Y."/>
        </authorList>
    </citation>
    <scope>NUCLEOTIDE SEQUENCE</scope>
    <source>
        <strain evidence="2">BYM</strain>
        <tissue evidence="2">Leaf</tissue>
    </source>
</reference>
<feature type="compositionally biased region" description="Basic and acidic residues" evidence="1">
    <location>
        <begin position="62"/>
        <end position="77"/>
    </location>
</feature>
<accession>A0A8K0MQL4</accession>
<protein>
    <submittedName>
        <fullName evidence="2">Uncharacterized protein</fullName>
    </submittedName>
</protein>
<evidence type="ECO:0000313" key="2">
    <source>
        <dbReference type="EMBL" id="KAF3455166.1"/>
    </source>
</evidence>
<evidence type="ECO:0000256" key="1">
    <source>
        <dbReference type="SAM" id="MobiDB-lite"/>
    </source>
</evidence>
<dbReference type="Proteomes" id="UP000796880">
    <property type="component" value="Unassembled WGS sequence"/>
</dbReference>
<keyword evidence="3" id="KW-1185">Reference proteome</keyword>
<feature type="region of interest" description="Disordered" evidence="1">
    <location>
        <begin position="62"/>
        <end position="86"/>
    </location>
</feature>
<name>A0A8K0MQL4_9ROSA</name>
<sequence>MGNLKTPALQLDSLEKDHDDGENFGWRLAASPMVCHREVRAFCLPAPSEAIVTGGEAQLAREKRDAAQQREKLRQSRMEFSGHFSS</sequence>
<gene>
    <name evidence="2" type="ORF">FNV43_RR05614</name>
</gene>
<proteinExistence type="predicted"/>
<organism evidence="2 3">
    <name type="scientific">Rhamnella rubrinervis</name>
    <dbReference type="NCBI Taxonomy" id="2594499"/>
    <lineage>
        <taxon>Eukaryota</taxon>
        <taxon>Viridiplantae</taxon>
        <taxon>Streptophyta</taxon>
        <taxon>Embryophyta</taxon>
        <taxon>Tracheophyta</taxon>
        <taxon>Spermatophyta</taxon>
        <taxon>Magnoliopsida</taxon>
        <taxon>eudicotyledons</taxon>
        <taxon>Gunneridae</taxon>
        <taxon>Pentapetalae</taxon>
        <taxon>rosids</taxon>
        <taxon>fabids</taxon>
        <taxon>Rosales</taxon>
        <taxon>Rhamnaceae</taxon>
        <taxon>rhamnoid group</taxon>
        <taxon>Rhamneae</taxon>
        <taxon>Rhamnella</taxon>
    </lineage>
</organism>